<evidence type="ECO:0000313" key="2">
    <source>
        <dbReference type="Proteomes" id="UP000566071"/>
    </source>
</evidence>
<dbReference type="Proteomes" id="UP000566071">
    <property type="component" value="Unassembled WGS sequence"/>
</dbReference>
<reference evidence="1 2" key="1">
    <citation type="submission" date="2020-05" db="EMBL/GenBank/DDBJ databases">
        <authorList>
            <person name="Khan S.A."/>
            <person name="Jeon C.O."/>
            <person name="Chun B.H."/>
        </authorList>
    </citation>
    <scope>NUCLEOTIDE SEQUENCE [LARGE SCALE GENOMIC DNA]</scope>
    <source>
        <strain evidence="1 2">S1162</strain>
    </source>
</reference>
<keyword evidence="2" id="KW-1185">Reference proteome</keyword>
<dbReference type="RefSeq" id="WP_175269753.1">
    <property type="nucleotide sequence ID" value="NZ_JABFCR010000030.1"/>
</dbReference>
<dbReference type="EMBL" id="JABFCR010000030">
    <property type="protein sequence ID" value="NNU34067.1"/>
    <property type="molecule type" value="Genomic_DNA"/>
</dbReference>
<name>A0ABX1W1F5_9SPHI</name>
<evidence type="ECO:0000313" key="1">
    <source>
        <dbReference type="EMBL" id="NNU34067.1"/>
    </source>
</evidence>
<accession>A0ABX1W1F5</accession>
<gene>
    <name evidence="1" type="ORF">HK413_07710</name>
</gene>
<sequence>MKRKAIYLLLLLLVVIAGCIKSYKDPAFDSNNLGYPLGTFTGEFSRIHKNRLTYKYDTTRAMLKLVLSTNTGFAVTGDTTTAHAGSYGSFSEDFVNMSFDDITYPYKYSPKKLTSRAFIPILMMALI</sequence>
<dbReference type="PROSITE" id="PS51257">
    <property type="entry name" value="PROKAR_LIPOPROTEIN"/>
    <property type="match status" value="1"/>
</dbReference>
<proteinExistence type="predicted"/>
<organism evidence="1 2">
    <name type="scientific">Mucilaginibacter humi</name>
    <dbReference type="NCBI Taxonomy" id="2732510"/>
    <lineage>
        <taxon>Bacteria</taxon>
        <taxon>Pseudomonadati</taxon>
        <taxon>Bacteroidota</taxon>
        <taxon>Sphingobacteriia</taxon>
        <taxon>Sphingobacteriales</taxon>
        <taxon>Sphingobacteriaceae</taxon>
        <taxon>Mucilaginibacter</taxon>
    </lineage>
</organism>
<protein>
    <submittedName>
        <fullName evidence="1">Uncharacterized protein</fullName>
    </submittedName>
</protein>
<comment type="caution">
    <text evidence="1">The sequence shown here is derived from an EMBL/GenBank/DDBJ whole genome shotgun (WGS) entry which is preliminary data.</text>
</comment>